<organism evidence="2">
    <name type="scientific">Trypanosoma vivax (strain Y486)</name>
    <dbReference type="NCBI Taxonomy" id="1055687"/>
    <lineage>
        <taxon>Eukaryota</taxon>
        <taxon>Discoba</taxon>
        <taxon>Euglenozoa</taxon>
        <taxon>Kinetoplastea</taxon>
        <taxon>Metakinetoplastina</taxon>
        <taxon>Trypanosomatida</taxon>
        <taxon>Trypanosomatidae</taxon>
        <taxon>Trypanosoma</taxon>
        <taxon>Duttonella</taxon>
    </lineage>
</organism>
<proteinExistence type="predicted"/>
<dbReference type="AlphaFoldDB" id="G0TZZ1"/>
<reference evidence="2" key="1">
    <citation type="journal article" date="2012" name="Proc. Natl. Acad. Sci. U.S.A.">
        <title>Antigenic diversity is generated by distinct evolutionary mechanisms in African trypanosome species.</title>
        <authorList>
            <person name="Jackson A.P."/>
            <person name="Berry A."/>
            <person name="Aslett M."/>
            <person name="Allison H.C."/>
            <person name="Burton P."/>
            <person name="Vavrova-Anderson J."/>
            <person name="Brown R."/>
            <person name="Browne H."/>
            <person name="Corton N."/>
            <person name="Hauser H."/>
            <person name="Gamble J."/>
            <person name="Gilderthorp R."/>
            <person name="Marcello L."/>
            <person name="McQuillan J."/>
            <person name="Otto T.D."/>
            <person name="Quail M.A."/>
            <person name="Sanders M.J."/>
            <person name="van Tonder A."/>
            <person name="Ginger M.L."/>
            <person name="Field M.C."/>
            <person name="Barry J.D."/>
            <person name="Hertz-Fowler C."/>
            <person name="Berriman M."/>
        </authorList>
    </citation>
    <scope>NUCLEOTIDE SEQUENCE</scope>
    <source>
        <strain evidence="2">Y486</strain>
    </source>
</reference>
<feature type="region of interest" description="Disordered" evidence="1">
    <location>
        <begin position="1"/>
        <end position="32"/>
    </location>
</feature>
<dbReference type="VEuPathDB" id="TriTrypDB:TvY486_0807780"/>
<evidence type="ECO:0000256" key="1">
    <source>
        <dbReference type="SAM" id="MobiDB-lite"/>
    </source>
</evidence>
<name>G0TZZ1_TRYVY</name>
<dbReference type="OMA" id="CRCYGHD"/>
<sequence>MVPEKLRSDVAAAANTNASRRRKQVTSPGNATHDKKYHQCDCYGHPLGLPNYKLLAQPRTNNYYASTGGCPCIPRVAAHPGSWRHKQGQLRSAAHGHVLSCTLKRPGNTCCVHAGETYGWRPGPHTVLAKNCAGSGLCDTFGNMAFKRPIRVRDRDSDVSSVCQQKLDDLEALILEEHERRRIVEMDIDELKEIKEKGTVDDYKLDFQNEKKREQASAASEEQLNDLLREVRGIVQRPLNHTNIDILRRIVRRQEHITQLRAQKAAEDFPPIIHP</sequence>
<dbReference type="EMBL" id="HE573024">
    <property type="protein sequence ID" value="CCC50171.1"/>
    <property type="molecule type" value="Genomic_DNA"/>
</dbReference>
<evidence type="ECO:0000313" key="2">
    <source>
        <dbReference type="EMBL" id="CCC50171.1"/>
    </source>
</evidence>
<gene>
    <name evidence="2" type="ORF">TVY486_0807780</name>
</gene>
<protein>
    <submittedName>
        <fullName evidence="2">Uncharacterized protein</fullName>
    </submittedName>
</protein>
<accession>G0TZZ1</accession>